<evidence type="ECO:0000256" key="10">
    <source>
        <dbReference type="ARBA" id="ARBA00024548"/>
    </source>
</evidence>
<evidence type="ECO:0000313" key="18">
    <source>
        <dbReference type="WBParaSite" id="NBR_0000914501-mRNA-1"/>
    </source>
</evidence>
<dbReference type="GO" id="GO:0005783">
    <property type="term" value="C:endoplasmic reticulum"/>
    <property type="evidence" value="ECO:0007669"/>
    <property type="project" value="TreeGrafter"/>
</dbReference>
<accession>A0A158QYX2</accession>
<dbReference type="InterPro" id="IPR045311">
    <property type="entry name" value="LC-FACS_euk"/>
</dbReference>
<dbReference type="Proteomes" id="UP000271162">
    <property type="component" value="Unassembled WGS sequence"/>
</dbReference>
<dbReference type="PROSITE" id="PS00455">
    <property type="entry name" value="AMP_BINDING"/>
    <property type="match status" value="1"/>
</dbReference>
<keyword evidence="14" id="KW-0812">Transmembrane</keyword>
<dbReference type="SUPFAM" id="SSF56801">
    <property type="entry name" value="Acetyl-CoA synthetase-like"/>
    <property type="match status" value="1"/>
</dbReference>
<comment type="catalytic activity">
    <reaction evidence="9">
        <text>15-hydroxy-(5Z,8Z,11Z,13E)-eicosatetraenoate + ATP + CoA = 15-hydroxy-(5Z,8Z,11Z,13E)-eicosatetraenoyl-CoA + AMP + diphosphate</text>
        <dbReference type="Rhea" id="RHEA:52116"/>
        <dbReference type="ChEBI" id="CHEBI:30616"/>
        <dbReference type="ChEBI" id="CHEBI:33019"/>
        <dbReference type="ChEBI" id="CHEBI:57287"/>
        <dbReference type="ChEBI" id="CHEBI:78832"/>
        <dbReference type="ChEBI" id="CHEBI:136409"/>
        <dbReference type="ChEBI" id="CHEBI:456215"/>
    </reaction>
    <physiologicalReaction direction="left-to-right" evidence="9">
        <dbReference type="Rhea" id="RHEA:52117"/>
    </physiologicalReaction>
</comment>
<keyword evidence="3 13" id="KW-0547">Nucleotide-binding</keyword>
<evidence type="ECO:0000256" key="3">
    <source>
        <dbReference type="ARBA" id="ARBA00022741"/>
    </source>
</evidence>
<dbReference type="InterPro" id="IPR000873">
    <property type="entry name" value="AMP-dep_synth/lig_dom"/>
</dbReference>
<keyword evidence="13" id="KW-0443">Lipid metabolism</keyword>
<dbReference type="WBParaSite" id="NBR_0000914501-mRNA-1">
    <property type="protein sequence ID" value="NBR_0000914501-mRNA-1"/>
    <property type="gene ID" value="NBR_0000914501"/>
</dbReference>
<comment type="catalytic activity">
    <reaction evidence="11">
        <text>(E)-hexadec-2-enoate + ATP + CoA = (2E)-hexadecenoyl-CoA + AMP + diphosphate</text>
        <dbReference type="Rhea" id="RHEA:36139"/>
        <dbReference type="ChEBI" id="CHEBI:30616"/>
        <dbReference type="ChEBI" id="CHEBI:33019"/>
        <dbReference type="ChEBI" id="CHEBI:57287"/>
        <dbReference type="ChEBI" id="CHEBI:61526"/>
        <dbReference type="ChEBI" id="CHEBI:72745"/>
        <dbReference type="ChEBI" id="CHEBI:456215"/>
    </reaction>
    <physiologicalReaction direction="left-to-right" evidence="11">
        <dbReference type="Rhea" id="RHEA:36140"/>
    </physiologicalReaction>
</comment>
<evidence type="ECO:0000259" key="15">
    <source>
        <dbReference type="Pfam" id="PF00501"/>
    </source>
</evidence>
<keyword evidence="17" id="KW-1185">Reference proteome</keyword>
<evidence type="ECO:0000256" key="13">
    <source>
        <dbReference type="RuleBase" id="RU369030"/>
    </source>
</evidence>
<comment type="catalytic activity">
    <reaction evidence="6">
        <text>5-hydroxy-(6E,8Z,11Z,14Z)-eicosatetraenoate + ATP + CoA = 5-hydroxy-(6E,8Z,11Z,14Z)-eicosatetraenoyl-CoA + AMP + diphosphate</text>
        <dbReference type="Rhea" id="RHEA:52108"/>
        <dbReference type="ChEBI" id="CHEBI:30616"/>
        <dbReference type="ChEBI" id="CHEBI:33019"/>
        <dbReference type="ChEBI" id="CHEBI:57287"/>
        <dbReference type="ChEBI" id="CHEBI:65341"/>
        <dbReference type="ChEBI" id="CHEBI:136407"/>
        <dbReference type="ChEBI" id="CHEBI:456215"/>
    </reaction>
    <physiologicalReaction direction="left-to-right" evidence="6">
        <dbReference type="Rhea" id="RHEA:52109"/>
    </physiologicalReaction>
</comment>
<evidence type="ECO:0000256" key="9">
    <source>
        <dbReference type="ARBA" id="ARBA00024532"/>
    </source>
</evidence>
<evidence type="ECO:0000313" key="16">
    <source>
        <dbReference type="EMBL" id="VDL72735.1"/>
    </source>
</evidence>
<organism evidence="18">
    <name type="scientific">Nippostrongylus brasiliensis</name>
    <name type="common">Rat hookworm</name>
    <dbReference type="NCBI Taxonomy" id="27835"/>
    <lineage>
        <taxon>Eukaryota</taxon>
        <taxon>Metazoa</taxon>
        <taxon>Ecdysozoa</taxon>
        <taxon>Nematoda</taxon>
        <taxon>Chromadorea</taxon>
        <taxon>Rhabditida</taxon>
        <taxon>Rhabditina</taxon>
        <taxon>Rhabditomorpha</taxon>
        <taxon>Strongyloidea</taxon>
        <taxon>Heligmosomidae</taxon>
        <taxon>Nippostrongylus</taxon>
    </lineage>
</organism>
<keyword evidence="2 13" id="KW-0436">Ligase</keyword>
<gene>
    <name evidence="16" type="ORF">NBR_LOCUS9146</name>
</gene>
<feature type="transmembrane region" description="Helical" evidence="14">
    <location>
        <begin position="6"/>
        <end position="28"/>
    </location>
</feature>
<comment type="similarity">
    <text evidence="1 13">Belongs to the ATP-dependent AMP-binding enzyme family.</text>
</comment>
<evidence type="ECO:0000256" key="6">
    <source>
        <dbReference type="ARBA" id="ARBA00024469"/>
    </source>
</evidence>
<feature type="domain" description="AMP-dependent synthetase/ligase" evidence="15">
    <location>
        <begin position="105"/>
        <end position="512"/>
    </location>
</feature>
<evidence type="ECO:0000256" key="8">
    <source>
        <dbReference type="ARBA" id="ARBA00024495"/>
    </source>
</evidence>
<dbReference type="AlphaFoldDB" id="A0A158QYX2"/>
<evidence type="ECO:0000256" key="4">
    <source>
        <dbReference type="ARBA" id="ARBA00022832"/>
    </source>
</evidence>
<keyword evidence="14" id="KW-0472">Membrane</keyword>
<evidence type="ECO:0000256" key="14">
    <source>
        <dbReference type="SAM" id="Phobius"/>
    </source>
</evidence>
<evidence type="ECO:0000256" key="2">
    <source>
        <dbReference type="ARBA" id="ARBA00022598"/>
    </source>
</evidence>
<dbReference type="EC" id="6.2.1.3" evidence="13"/>
<comment type="function">
    <text evidence="13">Catalyzes the conversion of long-chain fatty acids to their active form acyl-CoAs for both synthesis of cellular lipids, and degradation via beta-oxidation.</text>
</comment>
<comment type="catalytic activity">
    <reaction evidence="8">
        <text>12-hydroxy-(5Z,8Z,10E,14Z)-eicosatetraenoate + ATP + CoA = 12-hydroxy-(5Z,8Z,10E,14Z)-eicosatetraenoyl-CoA + AMP + diphosphate</text>
        <dbReference type="Rhea" id="RHEA:52112"/>
        <dbReference type="ChEBI" id="CHEBI:30616"/>
        <dbReference type="ChEBI" id="CHEBI:33019"/>
        <dbReference type="ChEBI" id="CHEBI:57287"/>
        <dbReference type="ChEBI" id="CHEBI:90718"/>
        <dbReference type="ChEBI" id="CHEBI:136408"/>
        <dbReference type="ChEBI" id="CHEBI:456215"/>
    </reaction>
    <physiologicalReaction direction="left-to-right" evidence="8">
        <dbReference type="Rhea" id="RHEA:52113"/>
    </physiologicalReaction>
</comment>
<keyword evidence="14" id="KW-1133">Transmembrane helix</keyword>
<reference evidence="18" key="1">
    <citation type="submission" date="2016-04" db="UniProtKB">
        <authorList>
            <consortium name="WormBaseParasite"/>
        </authorList>
    </citation>
    <scope>IDENTIFICATION</scope>
</reference>
<dbReference type="STRING" id="27835.A0A158QYX2"/>
<dbReference type="EMBL" id="UYSL01020099">
    <property type="protein sequence ID" value="VDL72735.1"/>
    <property type="molecule type" value="Genomic_DNA"/>
</dbReference>
<dbReference type="GO" id="GO:0005524">
    <property type="term" value="F:ATP binding"/>
    <property type="evidence" value="ECO:0007669"/>
    <property type="project" value="UniProtKB-KW"/>
</dbReference>
<evidence type="ECO:0000256" key="7">
    <source>
        <dbReference type="ARBA" id="ARBA00024484"/>
    </source>
</evidence>
<dbReference type="CDD" id="cd05927">
    <property type="entry name" value="LC-FACS_euk"/>
    <property type="match status" value="1"/>
</dbReference>
<keyword evidence="5 13" id="KW-0067">ATP-binding</keyword>
<dbReference type="GO" id="GO:0016020">
    <property type="term" value="C:membrane"/>
    <property type="evidence" value="ECO:0007669"/>
    <property type="project" value="TreeGrafter"/>
</dbReference>
<dbReference type="GO" id="GO:0047676">
    <property type="term" value="F:arachidonate-CoA ligase activity"/>
    <property type="evidence" value="ECO:0007669"/>
    <property type="project" value="UniProtKB-EC"/>
</dbReference>
<dbReference type="OrthoDB" id="1700726at2759"/>
<reference evidence="16 17" key="2">
    <citation type="submission" date="2018-11" db="EMBL/GenBank/DDBJ databases">
        <authorList>
            <consortium name="Pathogen Informatics"/>
        </authorList>
    </citation>
    <scope>NUCLEOTIDE SEQUENCE [LARGE SCALE GENOMIC DNA]</scope>
</reference>
<proteinExistence type="inferred from homology"/>
<dbReference type="InterPro" id="IPR042099">
    <property type="entry name" value="ANL_N_sf"/>
</dbReference>
<name>A0A158QYX2_NIPBR</name>
<dbReference type="InterPro" id="IPR020845">
    <property type="entry name" value="AMP-binding_CS"/>
</dbReference>
<evidence type="ECO:0000256" key="1">
    <source>
        <dbReference type="ARBA" id="ARBA00006432"/>
    </source>
</evidence>
<comment type="catalytic activity">
    <reaction evidence="10">
        <text>(5Z,8Z,11Z,14Z)-eicosatetraenoate + ATP + CoA = (5Z,8Z,11Z,14Z)-eicosatetraenoyl-CoA + AMP + diphosphate</text>
        <dbReference type="Rhea" id="RHEA:19713"/>
        <dbReference type="ChEBI" id="CHEBI:30616"/>
        <dbReference type="ChEBI" id="CHEBI:32395"/>
        <dbReference type="ChEBI" id="CHEBI:33019"/>
        <dbReference type="ChEBI" id="CHEBI:57287"/>
        <dbReference type="ChEBI" id="CHEBI:57368"/>
        <dbReference type="ChEBI" id="CHEBI:456215"/>
        <dbReference type="EC" id="6.2.1.15"/>
    </reaction>
    <physiologicalReaction direction="left-to-right" evidence="10">
        <dbReference type="Rhea" id="RHEA:19714"/>
    </physiologicalReaction>
</comment>
<evidence type="ECO:0000256" key="12">
    <source>
        <dbReference type="ARBA" id="ARBA00049139"/>
    </source>
</evidence>
<dbReference type="OMA" id="ARNSPQW"/>
<evidence type="ECO:0000313" key="17">
    <source>
        <dbReference type="Proteomes" id="UP000271162"/>
    </source>
</evidence>
<evidence type="ECO:0000256" key="5">
    <source>
        <dbReference type="ARBA" id="ARBA00022840"/>
    </source>
</evidence>
<sequence length="692" mass="76909">MDRRLVSAMWAFFPGAIALLGSVFLLFLRNRTKKTITTPSPISRDKQSVPVQGERGVYKSGLLASNGKLYEDKVYPEVVTLWDAFNHGLKKSQDGPCVGTRGADGQYRFKKYSEVLQESSGFASALVSELEVRPGDRIGIYAQNRAEWLITAFGCVQQSVTIVPLYDTLGADAASFVVSQTEISVVVVDTMSKARNLASKKSLMPNLKTILLMNNDEVTPESEAELKAAGVKILPLRDVIDRGSRNPQPKRLPTKDDVYIICYTSGTTGTPKGVVITHENLMANVSGWLSVFNVFQPELLNSEIVTISYLPLSHMMEQVTHWTMLLIGASMGYFSGSIPRLLDDINALKPTAFAVVPRLLNRLYDAIESKVQKGGFITRAVYRLAYRKKLALLKKGITTRDSIWDRMVFNKVQAQLGGRVHTLATGSAPISAEVLETCRVALGVTIVEAYGQTECTALATMTWPGDWTGGHCGGVAPCCNIKLADVPELNYFSKDRKGEIMIRGPSVTKGYFNNPEKTAELFDEQGFLHTGDVGELLPNGTIRIIDRKKHIFKLAQGEYVAPEKIENVYIRSPVLQQVYVDGDSLERWLIAIVVPEPKVMEEWNAAHGVPGRSLREICSDKKAHDYVLSKLQEIGKENKLNSIEQVKRVYLEDNPFTVENGLLTPTLKSKRPQLRLKYKDIISKIYAENRNL</sequence>
<dbReference type="PANTHER" id="PTHR43272">
    <property type="entry name" value="LONG-CHAIN-FATTY-ACID--COA LIGASE"/>
    <property type="match status" value="1"/>
</dbReference>
<dbReference type="Gene3D" id="3.40.50.12780">
    <property type="entry name" value="N-terminal domain of ligase-like"/>
    <property type="match status" value="1"/>
</dbReference>
<comment type="catalytic activity">
    <reaction evidence="7">
        <text>a long-chain fatty acid + ATP + CoA = a long-chain fatty acyl-CoA + AMP + diphosphate</text>
        <dbReference type="Rhea" id="RHEA:15421"/>
        <dbReference type="ChEBI" id="CHEBI:30616"/>
        <dbReference type="ChEBI" id="CHEBI:33019"/>
        <dbReference type="ChEBI" id="CHEBI:57287"/>
        <dbReference type="ChEBI" id="CHEBI:57560"/>
        <dbReference type="ChEBI" id="CHEBI:83139"/>
        <dbReference type="ChEBI" id="CHEBI:456215"/>
        <dbReference type="EC" id="6.2.1.3"/>
    </reaction>
    <physiologicalReaction direction="left-to-right" evidence="7">
        <dbReference type="Rhea" id="RHEA:15422"/>
    </physiologicalReaction>
</comment>
<protein>
    <recommendedName>
        <fullName evidence="13">Long-chain-fatty-acid--CoA ligase</fullName>
        <ecNumber evidence="13">6.2.1.3</ecNumber>
    </recommendedName>
</protein>
<comment type="catalytic activity">
    <reaction evidence="12">
        <text>hexadecanoate + ATP + CoA = hexadecanoyl-CoA + AMP + diphosphate</text>
        <dbReference type="Rhea" id="RHEA:30751"/>
        <dbReference type="ChEBI" id="CHEBI:7896"/>
        <dbReference type="ChEBI" id="CHEBI:30616"/>
        <dbReference type="ChEBI" id="CHEBI:33019"/>
        <dbReference type="ChEBI" id="CHEBI:57287"/>
        <dbReference type="ChEBI" id="CHEBI:57379"/>
        <dbReference type="ChEBI" id="CHEBI:456215"/>
    </reaction>
    <physiologicalReaction direction="left-to-right" evidence="12">
        <dbReference type="Rhea" id="RHEA:30752"/>
    </physiologicalReaction>
</comment>
<evidence type="ECO:0000256" key="11">
    <source>
        <dbReference type="ARBA" id="ARBA00024565"/>
    </source>
</evidence>
<dbReference type="Pfam" id="PF00501">
    <property type="entry name" value="AMP-binding"/>
    <property type="match status" value="1"/>
</dbReference>
<dbReference type="PANTHER" id="PTHR43272:SF43">
    <property type="entry name" value="LONG-CHAIN-FATTY-ACID--COA LIGASE"/>
    <property type="match status" value="1"/>
</dbReference>
<keyword evidence="4 13" id="KW-0276">Fatty acid metabolism</keyword>